<sequence>MTTERGTAAPHAGGTPTGATASGARPDLLEHDAWLATLPTFHAAAAALITDPLGRVLVVKPNYRPGWNLPGGVMEGDEPPHACCRREVAEEVGLDVTPGRLLVVDWVTPRPGARGWFGYVFDCGTLADPSAIRLQEEELDAYAFKPVEEAVELLPEYKAARLRAAVEAAARGTTAYLHGGTPVAASS</sequence>
<gene>
    <name evidence="6" type="ORF">FHU37_001393</name>
</gene>
<protein>
    <submittedName>
        <fullName evidence="6">8-oxo-dGTP pyrophosphatase MutT (NUDIX family)</fullName>
    </submittedName>
</protein>
<keyword evidence="7" id="KW-1185">Reference proteome</keyword>
<dbReference type="InterPro" id="IPR020084">
    <property type="entry name" value="NUDIX_hydrolase_CS"/>
</dbReference>
<evidence type="ECO:0000259" key="5">
    <source>
        <dbReference type="PROSITE" id="PS51462"/>
    </source>
</evidence>
<evidence type="ECO:0000256" key="1">
    <source>
        <dbReference type="ARBA" id="ARBA00001946"/>
    </source>
</evidence>
<comment type="cofactor">
    <cofactor evidence="1">
        <name>Mg(2+)</name>
        <dbReference type="ChEBI" id="CHEBI:18420"/>
    </cofactor>
</comment>
<dbReference type="AlphaFoldDB" id="A0A852ZT54"/>
<reference evidence="6 7" key="1">
    <citation type="submission" date="2020-07" db="EMBL/GenBank/DDBJ databases">
        <title>Sequencing the genomes of 1000 actinobacteria strains.</title>
        <authorList>
            <person name="Klenk H.-P."/>
        </authorList>
    </citation>
    <scope>NUCLEOTIDE SEQUENCE [LARGE SCALE GENOMIC DNA]</scope>
    <source>
        <strain evidence="6 7">DSM 42178</strain>
    </source>
</reference>
<dbReference type="Pfam" id="PF00293">
    <property type="entry name" value="NUDIX"/>
    <property type="match status" value="1"/>
</dbReference>
<evidence type="ECO:0000313" key="7">
    <source>
        <dbReference type="Proteomes" id="UP000567795"/>
    </source>
</evidence>
<keyword evidence="2" id="KW-0378">Hydrolase</keyword>
<dbReference type="PANTHER" id="PTHR43046">
    <property type="entry name" value="GDP-MANNOSE MANNOSYL HYDROLASE"/>
    <property type="match status" value="1"/>
</dbReference>
<dbReference type="PROSITE" id="PS00893">
    <property type="entry name" value="NUDIX_BOX"/>
    <property type="match status" value="1"/>
</dbReference>
<evidence type="ECO:0000256" key="3">
    <source>
        <dbReference type="ARBA" id="ARBA00022842"/>
    </source>
</evidence>
<dbReference type="CDD" id="cd18876">
    <property type="entry name" value="NUDIX_Hydrolase"/>
    <property type="match status" value="1"/>
</dbReference>
<dbReference type="PANTHER" id="PTHR43046:SF12">
    <property type="entry name" value="GDP-MANNOSE MANNOSYL HYDROLASE"/>
    <property type="match status" value="1"/>
</dbReference>
<keyword evidence="3" id="KW-0460">Magnesium</keyword>
<proteinExistence type="predicted"/>
<name>A0A852ZT54_9ACTN</name>
<dbReference type="Gene3D" id="3.90.79.10">
    <property type="entry name" value="Nucleoside Triphosphate Pyrophosphohydrolase"/>
    <property type="match status" value="1"/>
</dbReference>
<evidence type="ECO:0000313" key="6">
    <source>
        <dbReference type="EMBL" id="NYI04450.1"/>
    </source>
</evidence>
<dbReference type="SUPFAM" id="SSF55811">
    <property type="entry name" value="Nudix"/>
    <property type="match status" value="1"/>
</dbReference>
<dbReference type="PROSITE" id="PS51462">
    <property type="entry name" value="NUDIX"/>
    <property type="match status" value="1"/>
</dbReference>
<feature type="domain" description="Nudix hydrolase" evidence="5">
    <location>
        <begin position="40"/>
        <end position="167"/>
    </location>
</feature>
<dbReference type="InterPro" id="IPR015797">
    <property type="entry name" value="NUDIX_hydrolase-like_dom_sf"/>
</dbReference>
<dbReference type="EMBL" id="JACBZD010000001">
    <property type="protein sequence ID" value="NYI04450.1"/>
    <property type="molecule type" value="Genomic_DNA"/>
</dbReference>
<evidence type="ECO:0000256" key="2">
    <source>
        <dbReference type="ARBA" id="ARBA00022801"/>
    </source>
</evidence>
<dbReference type="Proteomes" id="UP000567795">
    <property type="component" value="Unassembled WGS sequence"/>
</dbReference>
<dbReference type="InterPro" id="IPR000086">
    <property type="entry name" value="NUDIX_hydrolase_dom"/>
</dbReference>
<comment type="caution">
    <text evidence="6">The sequence shown here is derived from an EMBL/GenBank/DDBJ whole genome shotgun (WGS) entry which is preliminary data.</text>
</comment>
<dbReference type="RefSeq" id="WP_179813341.1">
    <property type="nucleotide sequence ID" value="NZ_JACBZD010000001.1"/>
</dbReference>
<organism evidence="6 7">
    <name type="scientific">Allostreptomyces psammosilenae</name>
    <dbReference type="NCBI Taxonomy" id="1892865"/>
    <lineage>
        <taxon>Bacteria</taxon>
        <taxon>Bacillati</taxon>
        <taxon>Actinomycetota</taxon>
        <taxon>Actinomycetes</taxon>
        <taxon>Kitasatosporales</taxon>
        <taxon>Streptomycetaceae</taxon>
        <taxon>Allostreptomyces</taxon>
    </lineage>
</organism>
<accession>A0A852ZT54</accession>
<dbReference type="GO" id="GO:0016787">
    <property type="term" value="F:hydrolase activity"/>
    <property type="evidence" value="ECO:0007669"/>
    <property type="project" value="UniProtKB-KW"/>
</dbReference>
<evidence type="ECO:0000256" key="4">
    <source>
        <dbReference type="SAM" id="MobiDB-lite"/>
    </source>
</evidence>
<feature type="region of interest" description="Disordered" evidence="4">
    <location>
        <begin position="1"/>
        <end position="24"/>
    </location>
</feature>